<dbReference type="RefSeq" id="WP_110316249.1">
    <property type="nucleotide sequence ID" value="NZ_QJJU01000006.1"/>
</dbReference>
<evidence type="ECO:0000313" key="4">
    <source>
        <dbReference type="EMBL" id="PXX09257.1"/>
    </source>
</evidence>
<dbReference type="PANTHER" id="PTHR33495">
    <property type="entry name" value="ANTI-SIGMA FACTOR ANTAGONIST TM_1081-RELATED-RELATED"/>
    <property type="match status" value="1"/>
</dbReference>
<sequence length="143" mass="14998">MSTAIAPFHAPPLLSASLVTQMYGAGSTLRAAIERNGTTVLLSAGGEVDAANEHIWRRLLGEAATATAAPGTLVIDTNGLDFMGGCAYAALAEQADRCRIRGINLCLVSAQRIVARVVGVMNLDRQLPIYHNVDAVLMAIGPR</sequence>
<dbReference type="PROSITE" id="PS50801">
    <property type="entry name" value="STAS"/>
    <property type="match status" value="1"/>
</dbReference>
<dbReference type="OrthoDB" id="3700428at2"/>
<dbReference type="AlphaFoldDB" id="A0A318HQE7"/>
<dbReference type="NCBIfam" id="TIGR00377">
    <property type="entry name" value="ant_ant_sig"/>
    <property type="match status" value="1"/>
</dbReference>
<evidence type="ECO:0000313" key="5">
    <source>
        <dbReference type="Proteomes" id="UP000247781"/>
    </source>
</evidence>
<evidence type="ECO:0000259" key="3">
    <source>
        <dbReference type="PROSITE" id="PS50801"/>
    </source>
</evidence>
<dbReference type="GO" id="GO:0043856">
    <property type="term" value="F:anti-sigma factor antagonist activity"/>
    <property type="evidence" value="ECO:0007669"/>
    <property type="project" value="InterPro"/>
</dbReference>
<dbReference type="InterPro" id="IPR003658">
    <property type="entry name" value="Anti-sigma_ant"/>
</dbReference>
<protein>
    <recommendedName>
        <fullName evidence="2">Anti-sigma factor antagonist</fullName>
    </recommendedName>
</protein>
<comment type="similarity">
    <text evidence="1 2">Belongs to the anti-sigma-factor antagonist family.</text>
</comment>
<evidence type="ECO:0000256" key="1">
    <source>
        <dbReference type="ARBA" id="ARBA00009013"/>
    </source>
</evidence>
<feature type="domain" description="STAS" evidence="3">
    <location>
        <begin position="29"/>
        <end position="140"/>
    </location>
</feature>
<dbReference type="InterPro" id="IPR002645">
    <property type="entry name" value="STAS_dom"/>
</dbReference>
<dbReference type="Gene3D" id="3.30.750.24">
    <property type="entry name" value="STAS domain"/>
    <property type="match status" value="1"/>
</dbReference>
<dbReference type="PANTHER" id="PTHR33495:SF2">
    <property type="entry name" value="ANTI-SIGMA FACTOR ANTAGONIST TM_1081-RELATED"/>
    <property type="match status" value="1"/>
</dbReference>
<evidence type="ECO:0000256" key="2">
    <source>
        <dbReference type="RuleBase" id="RU003749"/>
    </source>
</evidence>
<dbReference type="EMBL" id="QJJU01000006">
    <property type="protein sequence ID" value="PXX09257.1"/>
    <property type="molecule type" value="Genomic_DNA"/>
</dbReference>
<dbReference type="Proteomes" id="UP000247781">
    <property type="component" value="Unassembled WGS sequence"/>
</dbReference>
<gene>
    <name evidence="4" type="ORF">C8E89_106184</name>
</gene>
<proteinExistence type="inferred from homology"/>
<reference evidence="4 5" key="2">
    <citation type="submission" date="2018-06" db="EMBL/GenBank/DDBJ databases">
        <title>Sequencing of bacterial isolates from soil warming experiment in Harvard Forest, Massachusetts, USA.</title>
        <authorList>
            <person name="Deangelis K.PhD."/>
        </authorList>
    </citation>
    <scope>NUCLEOTIDE SEQUENCE [LARGE SCALE GENOMIC DNA]</scope>
    <source>
        <strain evidence="4 5">GAS496</strain>
    </source>
</reference>
<comment type="caution">
    <text evidence="4">The sequence shown here is derived from an EMBL/GenBank/DDBJ whole genome shotgun (WGS) entry which is preliminary data.</text>
</comment>
<dbReference type="Pfam" id="PF01740">
    <property type="entry name" value="STAS"/>
    <property type="match status" value="1"/>
</dbReference>
<keyword evidence="5" id="KW-1185">Reference proteome</keyword>
<reference evidence="5" key="1">
    <citation type="submission" date="2018-05" db="EMBL/GenBank/DDBJ databases">
        <authorList>
            <person name="Deangelis K."/>
            <person name="Huntemann M."/>
            <person name="Clum A."/>
            <person name="Pillay M."/>
            <person name="Palaniappan K."/>
            <person name="Varghese N."/>
            <person name="Mikhailova N."/>
            <person name="Stamatis D."/>
            <person name="Reddy T."/>
            <person name="Daum C."/>
            <person name="Shapiro N."/>
            <person name="Ivanova N."/>
            <person name="Kyrpides N."/>
            <person name="Woyke T."/>
        </authorList>
    </citation>
    <scope>NUCLEOTIDE SEQUENCE [LARGE SCALE GENOMIC DNA]</scope>
    <source>
        <strain evidence="5">GAS496</strain>
    </source>
</reference>
<dbReference type="CDD" id="cd07043">
    <property type="entry name" value="STAS_anti-anti-sigma_factors"/>
    <property type="match status" value="1"/>
</dbReference>
<name>A0A318HQE7_9MYCO</name>
<accession>A0A318HQE7</accession>
<organism evidence="4 5">
    <name type="scientific">Mycolicibacterium moriokaense</name>
    <dbReference type="NCBI Taxonomy" id="39691"/>
    <lineage>
        <taxon>Bacteria</taxon>
        <taxon>Bacillati</taxon>
        <taxon>Actinomycetota</taxon>
        <taxon>Actinomycetes</taxon>
        <taxon>Mycobacteriales</taxon>
        <taxon>Mycobacteriaceae</taxon>
        <taxon>Mycolicibacterium</taxon>
    </lineage>
</organism>
<dbReference type="InterPro" id="IPR036513">
    <property type="entry name" value="STAS_dom_sf"/>
</dbReference>
<dbReference type="SUPFAM" id="SSF52091">
    <property type="entry name" value="SpoIIaa-like"/>
    <property type="match status" value="1"/>
</dbReference>